<feature type="transmembrane region" description="Helical" evidence="1">
    <location>
        <begin position="232"/>
        <end position="251"/>
    </location>
</feature>
<protein>
    <recommendedName>
        <fullName evidence="4">RING-type E3 ubiquitin transferase</fullName>
    </recommendedName>
</protein>
<evidence type="ECO:0000313" key="2">
    <source>
        <dbReference type="EMBL" id="MFC4562997.1"/>
    </source>
</evidence>
<dbReference type="RefSeq" id="WP_378574673.1">
    <property type="nucleotide sequence ID" value="NZ_JBHSFQ010000012.1"/>
</dbReference>
<reference evidence="3" key="1">
    <citation type="journal article" date="2019" name="Int. J. Syst. Evol. Microbiol.">
        <title>The Global Catalogue of Microorganisms (GCM) 10K type strain sequencing project: providing services to taxonomists for standard genome sequencing and annotation.</title>
        <authorList>
            <consortium name="The Broad Institute Genomics Platform"/>
            <consortium name="The Broad Institute Genome Sequencing Center for Infectious Disease"/>
            <person name="Wu L."/>
            <person name="Ma J."/>
        </authorList>
    </citation>
    <scope>NUCLEOTIDE SEQUENCE [LARGE SCALE GENOMIC DNA]</scope>
    <source>
        <strain evidence="3">XZYJ18</strain>
    </source>
</reference>
<sequence>MNAVIASLLIGGFALLTAGVALLPRIRTLEALPRLTVDAALARGSQGPAVITGLAAPDTAGLLSSPLTDRACVWWALETHLVPGPRSAVLVARRAAAAATTFRLTGDTGSIRVHPAGLHPHPRLGRARTAESFADAAAPHLLPRSAHRVAARFPWMLPLAYPPSGLEAVGFAEWLVEQGQPVTVTGHLHAATGRMVAAHRLGGHGRSRIFGIAPAGRADAASRGLRTGLGTLLGAAVLAWAVAALLIAAAAI</sequence>
<dbReference type="EMBL" id="JBHSFQ010000012">
    <property type="protein sequence ID" value="MFC4562997.1"/>
    <property type="molecule type" value="Genomic_DNA"/>
</dbReference>
<evidence type="ECO:0008006" key="4">
    <source>
        <dbReference type="Google" id="ProtNLM"/>
    </source>
</evidence>
<dbReference type="Proteomes" id="UP001595923">
    <property type="component" value="Unassembled WGS sequence"/>
</dbReference>
<evidence type="ECO:0000313" key="3">
    <source>
        <dbReference type="Proteomes" id="UP001595923"/>
    </source>
</evidence>
<proteinExistence type="predicted"/>
<keyword evidence="1" id="KW-0472">Membrane</keyword>
<accession>A0ABV9DWB5</accession>
<keyword evidence="1" id="KW-0812">Transmembrane</keyword>
<evidence type="ECO:0000256" key="1">
    <source>
        <dbReference type="SAM" id="Phobius"/>
    </source>
</evidence>
<organism evidence="2 3">
    <name type="scientific">Nocardiopsis mangrovi</name>
    <dbReference type="NCBI Taxonomy" id="1179818"/>
    <lineage>
        <taxon>Bacteria</taxon>
        <taxon>Bacillati</taxon>
        <taxon>Actinomycetota</taxon>
        <taxon>Actinomycetes</taxon>
        <taxon>Streptosporangiales</taxon>
        <taxon>Nocardiopsidaceae</taxon>
        <taxon>Nocardiopsis</taxon>
    </lineage>
</organism>
<gene>
    <name evidence="2" type="ORF">ACFO4E_14125</name>
</gene>
<comment type="caution">
    <text evidence="2">The sequence shown here is derived from an EMBL/GenBank/DDBJ whole genome shotgun (WGS) entry which is preliminary data.</text>
</comment>
<name>A0ABV9DWB5_9ACTN</name>
<keyword evidence="1" id="KW-1133">Transmembrane helix</keyword>
<keyword evidence="3" id="KW-1185">Reference proteome</keyword>